<comment type="caution">
    <text evidence="1">The sequence shown here is derived from an EMBL/GenBank/DDBJ whole genome shotgun (WGS) entry which is preliminary data.</text>
</comment>
<reference evidence="1" key="1">
    <citation type="journal article" date="2020" name="Fungal Divers.">
        <title>Resolving the Mortierellaceae phylogeny through synthesis of multi-gene phylogenetics and phylogenomics.</title>
        <authorList>
            <person name="Vandepol N."/>
            <person name="Liber J."/>
            <person name="Desiro A."/>
            <person name="Na H."/>
            <person name="Kennedy M."/>
            <person name="Barry K."/>
            <person name="Grigoriev I.V."/>
            <person name="Miller A.N."/>
            <person name="O'Donnell K."/>
            <person name="Stajich J.E."/>
            <person name="Bonito G."/>
        </authorList>
    </citation>
    <scope>NUCLEOTIDE SEQUENCE</scope>
    <source>
        <strain evidence="1">NRRL 2591</strain>
    </source>
</reference>
<evidence type="ECO:0000313" key="1">
    <source>
        <dbReference type="EMBL" id="KAF9543769.1"/>
    </source>
</evidence>
<sequence length="62" mass="6258">MVMKVDTPSILDTLYQTSKRQAGAVAAILGADGIQVCIEAIGPAALGVDGLEEIATGATNVE</sequence>
<organism evidence="1 2">
    <name type="scientific">Mortierella hygrophila</name>
    <dbReference type="NCBI Taxonomy" id="979708"/>
    <lineage>
        <taxon>Eukaryota</taxon>
        <taxon>Fungi</taxon>
        <taxon>Fungi incertae sedis</taxon>
        <taxon>Mucoromycota</taxon>
        <taxon>Mortierellomycotina</taxon>
        <taxon>Mortierellomycetes</taxon>
        <taxon>Mortierellales</taxon>
        <taxon>Mortierellaceae</taxon>
        <taxon>Mortierella</taxon>
    </lineage>
</organism>
<evidence type="ECO:0000313" key="2">
    <source>
        <dbReference type="Proteomes" id="UP000723463"/>
    </source>
</evidence>
<proteinExistence type="predicted"/>
<accession>A0A9P6K2F1</accession>
<keyword evidence="2" id="KW-1185">Reference proteome</keyword>
<dbReference type="EMBL" id="JAAAXW010000105">
    <property type="protein sequence ID" value="KAF9543769.1"/>
    <property type="molecule type" value="Genomic_DNA"/>
</dbReference>
<gene>
    <name evidence="1" type="ORF">EC957_000464</name>
</gene>
<dbReference type="AlphaFoldDB" id="A0A9P6K2F1"/>
<name>A0A9P6K2F1_9FUNG</name>
<dbReference type="Proteomes" id="UP000723463">
    <property type="component" value="Unassembled WGS sequence"/>
</dbReference>
<protein>
    <submittedName>
        <fullName evidence="1">Uncharacterized protein</fullName>
    </submittedName>
</protein>